<dbReference type="RefSeq" id="WP_390353737.1">
    <property type="nucleotide sequence ID" value="NZ_JBHUIZ010000003.1"/>
</dbReference>
<evidence type="ECO:0000313" key="2">
    <source>
        <dbReference type="Proteomes" id="UP001281447"/>
    </source>
</evidence>
<sequence length="110" mass="12696">MSFFKRIFVYFIIFLFIWSIRDDLTNKTMEPNTDSVHHVQTISGGENTQMNEVVKFKTKHGDTVLSVAEKLNGGSLPVSAEQLMADFRIANPKIDPYHLESNTIYYFPVY</sequence>
<reference evidence="1 2" key="1">
    <citation type="submission" date="2023-10" db="EMBL/GenBank/DDBJ databases">
        <title>Virgibacillus halophilus 5B73C genome.</title>
        <authorList>
            <person name="Miliotis G."/>
            <person name="Sengupta P."/>
            <person name="Hameed A."/>
            <person name="Chuvochina M."/>
            <person name="Mcdonagh F."/>
            <person name="Simpson A.C."/>
            <person name="Singh N.K."/>
            <person name="Rekha P.D."/>
            <person name="Raman K."/>
            <person name="Hugenholtz P."/>
            <person name="Venkateswaran K."/>
        </authorList>
    </citation>
    <scope>NUCLEOTIDE SEQUENCE [LARGE SCALE GENOMIC DNA]</scope>
    <source>
        <strain evidence="1 2">5B73C</strain>
    </source>
</reference>
<gene>
    <name evidence="1" type="ORF">RWE15_23365</name>
</gene>
<evidence type="ECO:0000313" key="1">
    <source>
        <dbReference type="EMBL" id="MDY0396701.1"/>
    </source>
</evidence>
<comment type="caution">
    <text evidence="1">The sequence shown here is derived from an EMBL/GenBank/DDBJ whole genome shotgun (WGS) entry which is preliminary data.</text>
</comment>
<protein>
    <recommendedName>
        <fullName evidence="3">LysM domain-containing protein</fullName>
    </recommendedName>
</protein>
<organism evidence="1 2">
    <name type="scientific">Tigheibacillus halophilus</name>
    <dbReference type="NCBI Taxonomy" id="361280"/>
    <lineage>
        <taxon>Bacteria</taxon>
        <taxon>Bacillati</taxon>
        <taxon>Bacillota</taxon>
        <taxon>Bacilli</taxon>
        <taxon>Bacillales</taxon>
        <taxon>Bacillaceae</taxon>
        <taxon>Tigheibacillus</taxon>
    </lineage>
</organism>
<keyword evidence="2" id="KW-1185">Reference proteome</keyword>
<dbReference type="EMBL" id="JAWDIP010000004">
    <property type="protein sequence ID" value="MDY0396701.1"/>
    <property type="molecule type" value="Genomic_DNA"/>
</dbReference>
<accession>A0ABU5CCY6</accession>
<proteinExistence type="predicted"/>
<dbReference type="Proteomes" id="UP001281447">
    <property type="component" value="Unassembled WGS sequence"/>
</dbReference>
<evidence type="ECO:0008006" key="3">
    <source>
        <dbReference type="Google" id="ProtNLM"/>
    </source>
</evidence>
<name>A0ABU5CCY6_9BACI</name>